<sequence>MASKPKKAAPSWSDVKARLAEFDRTTLLGLMQDLYAASKDNQSLLHARFGLGGDVLEPYKATIDRWLWPNVYRNQDVSVSKAKKAIADYKKASARPEGLAELMVFFCERAAGFAREFGFQDETYMDALVRMFQQALKQVTALPEEQREALLDRLNRVSVVSDVLGYGVADDMEAMLADYR</sequence>
<dbReference type="Proteomes" id="UP001243009">
    <property type="component" value="Unassembled WGS sequence"/>
</dbReference>
<reference evidence="1 2" key="1">
    <citation type="submission" date="2023-08" db="EMBL/GenBank/DDBJ databases">
        <title>The draft genome sequence of Paracraurococcus sp. LOR1-02.</title>
        <authorList>
            <person name="Kingkaew E."/>
            <person name="Tanasupawat S."/>
        </authorList>
    </citation>
    <scope>NUCLEOTIDE SEQUENCE [LARGE SCALE GENOMIC DNA]</scope>
    <source>
        <strain evidence="1 2">LOR1-02</strain>
    </source>
</reference>
<evidence type="ECO:0000313" key="2">
    <source>
        <dbReference type="Proteomes" id="UP001243009"/>
    </source>
</evidence>
<keyword evidence="2" id="KW-1185">Reference proteome</keyword>
<name>A0ABT9E7X1_9PROT</name>
<proteinExistence type="predicted"/>
<comment type="caution">
    <text evidence="1">The sequence shown here is derived from an EMBL/GenBank/DDBJ whole genome shotgun (WGS) entry which is preliminary data.</text>
</comment>
<dbReference type="RefSeq" id="WP_305107102.1">
    <property type="nucleotide sequence ID" value="NZ_JAUTWS010000043.1"/>
</dbReference>
<dbReference type="EMBL" id="JAUTWS010000043">
    <property type="protein sequence ID" value="MDO9712246.1"/>
    <property type="molecule type" value="Genomic_DNA"/>
</dbReference>
<gene>
    <name evidence="1" type="ORF">Q7A36_28140</name>
</gene>
<evidence type="ECO:0008006" key="3">
    <source>
        <dbReference type="Google" id="ProtNLM"/>
    </source>
</evidence>
<organism evidence="1 2">
    <name type="scientific">Paracraurococcus lichenis</name>
    <dbReference type="NCBI Taxonomy" id="3064888"/>
    <lineage>
        <taxon>Bacteria</taxon>
        <taxon>Pseudomonadati</taxon>
        <taxon>Pseudomonadota</taxon>
        <taxon>Alphaproteobacteria</taxon>
        <taxon>Acetobacterales</taxon>
        <taxon>Roseomonadaceae</taxon>
        <taxon>Paracraurococcus</taxon>
    </lineage>
</organism>
<protein>
    <recommendedName>
        <fullName evidence="3">DUF3486 family protein</fullName>
    </recommendedName>
</protein>
<accession>A0ABT9E7X1</accession>
<evidence type="ECO:0000313" key="1">
    <source>
        <dbReference type="EMBL" id="MDO9712246.1"/>
    </source>
</evidence>